<dbReference type="FunFam" id="3.40.50.1820:FF:000499">
    <property type="entry name" value="Carboxylic ester hydrolase"/>
    <property type="match status" value="1"/>
</dbReference>
<proteinExistence type="inferred from homology"/>
<dbReference type="Gene3D" id="3.40.50.1820">
    <property type="entry name" value="alpha/beta hydrolase"/>
    <property type="match status" value="1"/>
</dbReference>
<dbReference type="OrthoDB" id="408631at2759"/>
<dbReference type="EMBL" id="JAAMPI010000024">
    <property type="protein sequence ID" value="KAF4637403.1"/>
    <property type="molecule type" value="Genomic_DNA"/>
</dbReference>
<dbReference type="GO" id="GO:0016787">
    <property type="term" value="F:hydrolase activity"/>
    <property type="evidence" value="ECO:0007669"/>
    <property type="project" value="UniProtKB-KW"/>
</dbReference>
<keyword evidence="6" id="KW-1185">Reference proteome</keyword>
<evidence type="ECO:0000313" key="6">
    <source>
        <dbReference type="Proteomes" id="UP000566819"/>
    </source>
</evidence>
<dbReference type="InterPro" id="IPR019826">
    <property type="entry name" value="Carboxylesterase_B_AS"/>
</dbReference>
<sequence length="582" mass="62197">MFGLKFIPIIASLASSAWAAPKNTISCSVTSPATTSTTSPLPTVDLGYVIQRATINETGSYYNFSNIRYGAPPTGHLRFAAPIPPTTTNRTVNDGQQGRICAQAAPYWYEIMEYFVAGSDAATLAYVEEELTAVEDALTIAGLAAPDPRTTEDCLFLDVIAPKNIFEAKKGAPVLVWIYGGGYTGGDKTSAGNPASLIARSQVDGGEGVVFVALNYRNGLFGWLSGSKFNEAGGVSNAGLYDQRLALEWVRTNIHLFGGDPSRVTVMGESAGAGSIMHQITAFGGARGPAPFSQAILQSPGFSPVSGNAQEDATLEALLTSAQSLISSNITSVAALRDLSFDELRGLNAITVARSYYSQFTYGPSVDGIFVPKLPGVLMLEGKFDKNVRAMVAHNSDEGIIFTSPFLQTEAELVANVKTIFPAASNATIDYWAQVAYPPIYDGSYGYTTITERAALFISEVSFTCNARYTDLAYGNETYSYYFTVPPGFHGEDVAYTFFNGDTTTSDDGLPVNATVAETMQRYITNFAMSKTGNPNGKGLPFFPKYQSNATVLVLGDTDFGSLTTDPVANSRCTWLQTAPYA</sequence>
<dbReference type="PANTHER" id="PTHR11559">
    <property type="entry name" value="CARBOXYLESTERASE"/>
    <property type="match status" value="1"/>
</dbReference>
<dbReference type="AlphaFoldDB" id="A0A8H4RXK4"/>
<dbReference type="InterPro" id="IPR002018">
    <property type="entry name" value="CarbesteraseB"/>
</dbReference>
<dbReference type="InterPro" id="IPR050309">
    <property type="entry name" value="Type-B_Carboxylest/Lipase"/>
</dbReference>
<protein>
    <recommendedName>
        <fullName evidence="3">Carboxylic ester hydrolase</fullName>
        <ecNumber evidence="3">3.1.1.-</ecNumber>
    </recommendedName>
</protein>
<dbReference type="PROSITE" id="PS00941">
    <property type="entry name" value="CARBOXYLESTERASE_B_2"/>
    <property type="match status" value="1"/>
</dbReference>
<keyword evidence="3" id="KW-0732">Signal</keyword>
<accession>A0A8H4RXK4</accession>
<dbReference type="InterPro" id="IPR019819">
    <property type="entry name" value="Carboxylesterase_B_CS"/>
</dbReference>
<feature type="domain" description="Carboxylesterase type B" evidence="4">
    <location>
        <begin position="55"/>
        <end position="551"/>
    </location>
</feature>
<evidence type="ECO:0000313" key="5">
    <source>
        <dbReference type="EMBL" id="KAF4637403.1"/>
    </source>
</evidence>
<name>A0A8H4RXK4_9HELO</name>
<reference evidence="5 6" key="1">
    <citation type="submission" date="2020-03" db="EMBL/GenBank/DDBJ databases">
        <title>Draft Genome Sequence of Cudoniella acicularis.</title>
        <authorList>
            <person name="Buettner E."/>
            <person name="Kellner H."/>
        </authorList>
    </citation>
    <scope>NUCLEOTIDE SEQUENCE [LARGE SCALE GENOMIC DNA]</scope>
    <source>
        <strain evidence="5 6">DSM 108380</strain>
    </source>
</reference>
<feature type="chain" id="PRO_5034543377" description="Carboxylic ester hydrolase" evidence="3">
    <location>
        <begin position="20"/>
        <end position="582"/>
    </location>
</feature>
<evidence type="ECO:0000256" key="3">
    <source>
        <dbReference type="RuleBase" id="RU361235"/>
    </source>
</evidence>
<dbReference type="EC" id="3.1.1.-" evidence="3"/>
<comment type="similarity">
    <text evidence="1 3">Belongs to the type-B carboxylesterase/lipase family.</text>
</comment>
<organism evidence="5 6">
    <name type="scientific">Cudoniella acicularis</name>
    <dbReference type="NCBI Taxonomy" id="354080"/>
    <lineage>
        <taxon>Eukaryota</taxon>
        <taxon>Fungi</taxon>
        <taxon>Dikarya</taxon>
        <taxon>Ascomycota</taxon>
        <taxon>Pezizomycotina</taxon>
        <taxon>Leotiomycetes</taxon>
        <taxon>Helotiales</taxon>
        <taxon>Tricladiaceae</taxon>
        <taxon>Cudoniella</taxon>
    </lineage>
</organism>
<evidence type="ECO:0000256" key="1">
    <source>
        <dbReference type="ARBA" id="ARBA00005964"/>
    </source>
</evidence>
<feature type="signal peptide" evidence="3">
    <location>
        <begin position="1"/>
        <end position="19"/>
    </location>
</feature>
<comment type="caution">
    <text evidence="5">The sequence shown here is derived from an EMBL/GenBank/DDBJ whole genome shotgun (WGS) entry which is preliminary data.</text>
</comment>
<evidence type="ECO:0000256" key="2">
    <source>
        <dbReference type="ARBA" id="ARBA00022801"/>
    </source>
</evidence>
<keyword evidence="2 3" id="KW-0378">Hydrolase</keyword>
<gene>
    <name evidence="5" type="ORF">G7Y89_g693</name>
</gene>
<evidence type="ECO:0000259" key="4">
    <source>
        <dbReference type="Pfam" id="PF00135"/>
    </source>
</evidence>
<dbReference type="Proteomes" id="UP000566819">
    <property type="component" value="Unassembled WGS sequence"/>
</dbReference>
<dbReference type="InterPro" id="IPR029058">
    <property type="entry name" value="AB_hydrolase_fold"/>
</dbReference>
<dbReference type="SUPFAM" id="SSF53474">
    <property type="entry name" value="alpha/beta-Hydrolases"/>
    <property type="match status" value="1"/>
</dbReference>
<dbReference type="PROSITE" id="PS00122">
    <property type="entry name" value="CARBOXYLESTERASE_B_1"/>
    <property type="match status" value="1"/>
</dbReference>
<dbReference type="Pfam" id="PF00135">
    <property type="entry name" value="COesterase"/>
    <property type="match status" value="1"/>
</dbReference>